<feature type="domain" description="Helicase ATP-binding" evidence="10">
    <location>
        <begin position="170"/>
        <end position="358"/>
    </location>
</feature>
<dbReference type="PROSITE" id="PS51194">
    <property type="entry name" value="HELICASE_CTER"/>
    <property type="match status" value="1"/>
</dbReference>
<dbReference type="InterPro" id="IPR049730">
    <property type="entry name" value="SNF2/RAD54-like_C"/>
</dbReference>
<comment type="similarity">
    <text evidence="9">Belongs to the SNF2/RAD54 helicase family. RapA subfamily.</text>
</comment>
<proteinExistence type="inferred from homology"/>
<dbReference type="Gene3D" id="3.40.50.300">
    <property type="entry name" value="P-loop containing nucleotide triphosphate hydrolases"/>
    <property type="match status" value="1"/>
</dbReference>
<keyword evidence="5 9" id="KW-0805">Transcription regulation</keyword>
<dbReference type="AlphaFoldDB" id="A0A1X9NKS9"/>
<dbReference type="PANTHER" id="PTHR45766:SF6">
    <property type="entry name" value="SWI_SNF-RELATED MATRIX-ASSOCIATED ACTIN-DEPENDENT REGULATOR OF CHROMATIN SUBFAMILY A-LIKE PROTEIN 1"/>
    <property type="match status" value="1"/>
</dbReference>
<evidence type="ECO:0000256" key="8">
    <source>
        <dbReference type="ARBA" id="ARBA00023163"/>
    </source>
</evidence>
<keyword evidence="4 9" id="KW-0067">ATP-binding</keyword>
<feature type="binding site" evidence="9">
    <location>
        <begin position="183"/>
        <end position="190"/>
    </location>
    <ligand>
        <name>ATP</name>
        <dbReference type="ChEBI" id="CHEBI:30616"/>
    </ligand>
</feature>
<gene>
    <name evidence="9" type="primary">rapA</name>
    <name evidence="12" type="ORF">BST96_12810</name>
</gene>
<dbReference type="EMBL" id="CP019343">
    <property type="protein sequence ID" value="ARN76405.1"/>
    <property type="molecule type" value="Genomic_DNA"/>
</dbReference>
<dbReference type="GO" id="GO:0005524">
    <property type="term" value="F:ATP binding"/>
    <property type="evidence" value="ECO:0007669"/>
    <property type="project" value="UniProtKB-UniRule"/>
</dbReference>
<keyword evidence="6 9" id="KW-0238">DNA-binding</keyword>
<dbReference type="InterPro" id="IPR038718">
    <property type="entry name" value="SNF2-like_sf"/>
</dbReference>
<dbReference type="PANTHER" id="PTHR45766">
    <property type="entry name" value="DNA ANNEALING HELICASE AND ENDONUCLEASE ZRANB3 FAMILY MEMBER"/>
    <property type="match status" value="1"/>
</dbReference>
<evidence type="ECO:0000313" key="13">
    <source>
        <dbReference type="Proteomes" id="UP000193450"/>
    </source>
</evidence>
<reference evidence="12 13" key="1">
    <citation type="submission" date="2016-11" db="EMBL/GenBank/DDBJ databases">
        <title>Trade-off between light-utilization and light-protection in marine flavobacteria.</title>
        <authorList>
            <person name="Kumagai Y."/>
        </authorList>
    </citation>
    <scope>NUCLEOTIDE SEQUENCE [LARGE SCALE GENOMIC DNA]</scope>
    <source>
        <strain evidence="12 13">NBRC 107125</strain>
    </source>
</reference>
<keyword evidence="8 9" id="KW-0804">Transcription</keyword>
<dbReference type="NCBIfam" id="NF003426">
    <property type="entry name" value="PRK04914.1"/>
    <property type="match status" value="1"/>
</dbReference>
<dbReference type="InterPro" id="IPR057342">
    <property type="entry name" value="DEXDc_RapA"/>
</dbReference>
<dbReference type="InterPro" id="IPR001650">
    <property type="entry name" value="Helicase_C-like"/>
</dbReference>
<evidence type="ECO:0000256" key="7">
    <source>
        <dbReference type="ARBA" id="ARBA00023159"/>
    </source>
</evidence>
<dbReference type="InterPro" id="IPR000330">
    <property type="entry name" value="SNF2_N"/>
</dbReference>
<dbReference type="SUPFAM" id="SSF52540">
    <property type="entry name" value="P-loop containing nucleoside triphosphate hydrolases"/>
    <property type="match status" value="2"/>
</dbReference>
<sequence>MRELFVPSPVFVPGQRWISNTESELGLGIVVELANRRVEISFPASGERRTYAVDNAPISRVQYEAGQQIHNELGELITVNDVLENQGCLIYNGVNEQGEAVILPEIDLNSFIQFSKPQDRLFAGQIDKNRAFQLRCQTLENIRHQQQSQVRGLLGPRVQLLPHQLYIASEAANRHAPRVLLADEVGLGKTIEAGLILHQQLISGRSKRVLVVVPDSLLHQWLVEMLRRFNLSFTILDEARCEGLEELGDVENDPFFDEEPTPQDDSYNPFESAQLVLCTLSFLTNNPERQAQAAAADWDLLIVDEAHHLQWSEAETSPAYRCIETLARQARGLLLLTATPEQLGVASHFARLRLLDPDRYYDLATFIEDEKKHKPVNELVQHLLADDVFEQLQSNPQLLQQLSAYLGDASVAPLQQALSGGGGEEFDQAIATVISDLLDRHGTGRVLFRNTRSSVAGFPDRQLHQYPLQPADRYNDAIMHAAMEELLAPELLLGSSWIAEDPRVGWLSSWLKDHRSEKVLVICARAETALDLEEHLRLRGGVQSAVFHEGLSLVARDRAAAFFADDEEGAQVLICSEIGSEGRNFQFSHHLVLFDLPLNPDLLEQRIGRLDRIGQRYTVDIHVPFYEDTAQQVLLRWYHEGINAFERTCPAGLALYQQFEQALIQCLNDGDNGAAMEQLISETKTATAATLQTLQQGRDRLLELNSCNHEKADAIVETMIEEERRQELSNYMEQVFDQYGVEQEHHSAASVILRPGDHMLEHSFPGLTEEGVTATYSREVALSREDMQFLSWEHPMVAGAMDMVLSGEFGNTAFCTLKLPPLKAGTVLLEAIFIVHCTAPSELQIQRYLPLTTMRIVVDSNNTDLSKVLTPAHLDKLGQKVPKRSAQDLIRHARPQISAMISRAEQLAEPKKDGLIEEAAGKMQTEQVAELGRLKALAAVNPNIRQEEVEYLKQSAVSLQRYLQGAQLKLDAVRVALVTD</sequence>
<dbReference type="InterPro" id="IPR040765">
    <property type="entry name" value="Tudor_1_RapA"/>
</dbReference>
<dbReference type="Proteomes" id="UP000193450">
    <property type="component" value="Chromosome"/>
</dbReference>
<evidence type="ECO:0000256" key="1">
    <source>
        <dbReference type="ARBA" id="ARBA00022741"/>
    </source>
</evidence>
<feature type="short sequence motif" description="DEAH box" evidence="9">
    <location>
        <begin position="304"/>
        <end position="307"/>
    </location>
</feature>
<accession>A0A1X9NKS9</accession>
<comment type="function">
    <text evidence="9">Transcription regulator that activates transcription by stimulating RNA polymerase (RNAP) recycling in case of stress conditions such as supercoiled DNA or high salt concentrations. Probably acts by releasing the RNAP, when it is trapped or immobilized on tightly supercoiled DNA. Does not activate transcription on linear DNA. Probably not involved in DNA repair.</text>
</comment>
<dbReference type="CDD" id="cd18793">
    <property type="entry name" value="SF2_C_SNF"/>
    <property type="match status" value="1"/>
</dbReference>
<evidence type="ECO:0000256" key="2">
    <source>
        <dbReference type="ARBA" id="ARBA00022801"/>
    </source>
</evidence>
<dbReference type="GO" id="GO:0006355">
    <property type="term" value="P:regulation of DNA-templated transcription"/>
    <property type="evidence" value="ECO:0007669"/>
    <property type="project" value="UniProtKB-UniRule"/>
</dbReference>
<keyword evidence="3 9" id="KW-0347">Helicase</keyword>
<dbReference type="CDD" id="cd18011">
    <property type="entry name" value="DEXDc_RapA"/>
    <property type="match status" value="1"/>
</dbReference>
<dbReference type="GO" id="GO:0003677">
    <property type="term" value="F:DNA binding"/>
    <property type="evidence" value="ECO:0007669"/>
    <property type="project" value="UniProtKB-KW"/>
</dbReference>
<dbReference type="KEGG" id="osg:BST96_12810"/>
<evidence type="ECO:0000256" key="3">
    <source>
        <dbReference type="ARBA" id="ARBA00022806"/>
    </source>
</evidence>
<dbReference type="Gene3D" id="2.30.30.930">
    <property type="match status" value="1"/>
</dbReference>
<keyword evidence="2 9" id="KW-0378">Hydrolase</keyword>
<keyword evidence="1 9" id="KW-0547">Nucleotide-binding</keyword>
<dbReference type="Pfam" id="PF12137">
    <property type="entry name" value="RapA_C"/>
    <property type="match status" value="1"/>
</dbReference>
<dbReference type="SMART" id="SM00490">
    <property type="entry name" value="HELICc"/>
    <property type="match status" value="1"/>
</dbReference>
<name>A0A1X9NKS9_9GAMM</name>
<dbReference type="InterPro" id="IPR027417">
    <property type="entry name" value="P-loop_NTPase"/>
</dbReference>
<dbReference type="InterPro" id="IPR023949">
    <property type="entry name" value="Helicase_RapA"/>
</dbReference>
<evidence type="ECO:0000256" key="4">
    <source>
        <dbReference type="ARBA" id="ARBA00022840"/>
    </source>
</evidence>
<dbReference type="Gene3D" id="3.30.360.80">
    <property type="match status" value="1"/>
</dbReference>
<dbReference type="STRING" id="716816.BST96_12810"/>
<evidence type="ECO:0000256" key="9">
    <source>
        <dbReference type="HAMAP-Rule" id="MF_01821"/>
    </source>
</evidence>
<evidence type="ECO:0000259" key="10">
    <source>
        <dbReference type="PROSITE" id="PS51192"/>
    </source>
</evidence>
<dbReference type="Pfam" id="PF18339">
    <property type="entry name" value="Tudor_1_RapA"/>
    <property type="match status" value="1"/>
</dbReference>
<evidence type="ECO:0000256" key="5">
    <source>
        <dbReference type="ARBA" id="ARBA00023015"/>
    </source>
</evidence>
<evidence type="ECO:0000259" key="11">
    <source>
        <dbReference type="PROSITE" id="PS51194"/>
    </source>
</evidence>
<dbReference type="Pfam" id="PF00176">
    <property type="entry name" value="SNF2-rel_dom"/>
    <property type="match status" value="1"/>
</dbReference>
<dbReference type="Pfam" id="PF00271">
    <property type="entry name" value="Helicase_C"/>
    <property type="match status" value="1"/>
</dbReference>
<dbReference type="Gene3D" id="2.30.30.140">
    <property type="match status" value="1"/>
</dbReference>
<dbReference type="Pfam" id="PF18337">
    <property type="entry name" value="Tudor_RapA"/>
    <property type="match status" value="1"/>
</dbReference>
<dbReference type="InterPro" id="IPR014001">
    <property type="entry name" value="Helicase_ATP-bd"/>
</dbReference>
<dbReference type="EC" id="3.6.4.-" evidence="9"/>
<comment type="subunit">
    <text evidence="9">Interacts with the RNAP. Has a higher affinity for the core RNAP than for the holoenzyme. Its ATPase activity is stimulated by binding to RNAP.</text>
</comment>
<dbReference type="Gene3D" id="3.40.50.10810">
    <property type="entry name" value="Tandem AAA-ATPase domain"/>
    <property type="match status" value="1"/>
</dbReference>
<evidence type="ECO:0000256" key="6">
    <source>
        <dbReference type="ARBA" id="ARBA00023125"/>
    </source>
</evidence>
<dbReference type="HAMAP" id="MF_01821">
    <property type="entry name" value="Helicase_RapA"/>
    <property type="match status" value="1"/>
</dbReference>
<dbReference type="InterPro" id="IPR022737">
    <property type="entry name" value="RapA_C"/>
</dbReference>
<feature type="domain" description="Helicase C-terminal" evidence="11">
    <location>
        <begin position="503"/>
        <end position="657"/>
    </location>
</feature>
<dbReference type="PROSITE" id="PS51192">
    <property type="entry name" value="HELICASE_ATP_BIND_1"/>
    <property type="match status" value="1"/>
</dbReference>
<dbReference type="GO" id="GO:0004386">
    <property type="term" value="F:helicase activity"/>
    <property type="evidence" value="ECO:0007669"/>
    <property type="project" value="UniProtKB-UniRule"/>
</dbReference>
<evidence type="ECO:0000313" key="12">
    <source>
        <dbReference type="EMBL" id="ARN76405.1"/>
    </source>
</evidence>
<dbReference type="GO" id="GO:0016817">
    <property type="term" value="F:hydrolase activity, acting on acid anhydrides"/>
    <property type="evidence" value="ECO:0007669"/>
    <property type="project" value="InterPro"/>
</dbReference>
<keyword evidence="13" id="KW-1185">Reference proteome</keyword>
<keyword evidence="7 9" id="KW-0010">Activator</keyword>
<organism evidence="12 13">
    <name type="scientific">Oceanicoccus sagamiensis</name>
    <dbReference type="NCBI Taxonomy" id="716816"/>
    <lineage>
        <taxon>Bacteria</taxon>
        <taxon>Pseudomonadati</taxon>
        <taxon>Pseudomonadota</taxon>
        <taxon>Gammaproteobacteria</taxon>
        <taxon>Cellvibrionales</taxon>
        <taxon>Spongiibacteraceae</taxon>
        <taxon>Oceanicoccus</taxon>
    </lineage>
</organism>
<dbReference type="Gene3D" id="6.10.140.1500">
    <property type="match status" value="1"/>
</dbReference>
<dbReference type="SMART" id="SM00487">
    <property type="entry name" value="DEXDc"/>
    <property type="match status" value="1"/>
</dbReference>
<dbReference type="Gene3D" id="6.10.140.2230">
    <property type="match status" value="1"/>
</dbReference>
<protein>
    <recommendedName>
        <fullName evidence="9">RNA polymerase-associated protein RapA</fullName>
        <ecNumber evidence="9">3.6.4.-</ecNumber>
    </recommendedName>
    <alternativeName>
        <fullName evidence="9">ATP-dependent helicase HepA</fullName>
    </alternativeName>
</protein>
<dbReference type="InterPro" id="IPR040766">
    <property type="entry name" value="Tudor_2_RapA"/>
</dbReference>